<keyword evidence="1" id="KW-0520">NAD</keyword>
<dbReference type="GO" id="GO:0000166">
    <property type="term" value="F:nucleotide binding"/>
    <property type="evidence" value="ECO:0007669"/>
    <property type="project" value="InterPro"/>
</dbReference>
<dbReference type="InterPro" id="IPR000683">
    <property type="entry name" value="Gfo/Idh/MocA-like_OxRdtase_N"/>
</dbReference>
<organism evidence="5 6">
    <name type="scientific">Beutenbergia cavernae (strain ATCC BAA-8 / DSM 12333 / CCUG 43141 / JCM 11478 / NBRC 16432 / NCIMB 13614 / HKI 0122)</name>
    <dbReference type="NCBI Taxonomy" id="471853"/>
    <lineage>
        <taxon>Bacteria</taxon>
        <taxon>Bacillati</taxon>
        <taxon>Actinomycetota</taxon>
        <taxon>Actinomycetes</taxon>
        <taxon>Micrococcales</taxon>
        <taxon>Beutenbergiaceae</taxon>
        <taxon>Beutenbergia</taxon>
    </lineage>
</organism>
<dbReference type="Gene3D" id="3.30.360.10">
    <property type="entry name" value="Dihydrodipicolinate Reductase, domain 2"/>
    <property type="match status" value="1"/>
</dbReference>
<dbReference type="Gene3D" id="3.40.50.720">
    <property type="entry name" value="NAD(P)-binding Rossmann-like Domain"/>
    <property type="match status" value="1"/>
</dbReference>
<dbReference type="InterPro" id="IPR051317">
    <property type="entry name" value="Gfo/Idh/MocA_oxidoreduct"/>
</dbReference>
<gene>
    <name evidence="5" type="ordered locus">Bcav_1658</name>
</gene>
<protein>
    <submittedName>
        <fullName evidence="5">Oxidoreductase domain protein</fullName>
    </submittedName>
</protein>
<dbReference type="Pfam" id="PF22725">
    <property type="entry name" value="GFO_IDH_MocA_C3"/>
    <property type="match status" value="1"/>
</dbReference>
<dbReference type="HOGENOM" id="CLU_023194_11_0_11"/>
<feature type="region of interest" description="Disordered" evidence="2">
    <location>
        <begin position="369"/>
        <end position="405"/>
    </location>
</feature>
<dbReference type="AlphaFoldDB" id="C5C401"/>
<dbReference type="PANTHER" id="PTHR43708">
    <property type="entry name" value="CONSERVED EXPRESSED OXIDOREDUCTASE (EUROFUNG)"/>
    <property type="match status" value="1"/>
</dbReference>
<dbReference type="RefSeq" id="WP_015882154.1">
    <property type="nucleotide sequence ID" value="NC_012669.1"/>
</dbReference>
<evidence type="ECO:0000259" key="4">
    <source>
        <dbReference type="Pfam" id="PF22725"/>
    </source>
</evidence>
<keyword evidence="6" id="KW-1185">Reference proteome</keyword>
<accession>C5C401</accession>
<feature type="domain" description="GFO/IDH/MocA-like oxidoreductase" evidence="4">
    <location>
        <begin position="135"/>
        <end position="289"/>
    </location>
</feature>
<dbReference type="SUPFAM" id="SSF51735">
    <property type="entry name" value="NAD(P)-binding Rossmann-fold domains"/>
    <property type="match status" value="1"/>
</dbReference>
<name>C5C401_BEUC1</name>
<evidence type="ECO:0000313" key="5">
    <source>
        <dbReference type="EMBL" id="ACQ79914.1"/>
    </source>
</evidence>
<dbReference type="Proteomes" id="UP000007962">
    <property type="component" value="Chromosome"/>
</dbReference>
<dbReference type="EMBL" id="CP001618">
    <property type="protein sequence ID" value="ACQ79914.1"/>
    <property type="molecule type" value="Genomic_DNA"/>
</dbReference>
<dbReference type="InterPro" id="IPR036291">
    <property type="entry name" value="NAD(P)-bd_dom_sf"/>
</dbReference>
<sequence>MTHVGAKVLKLGVVGVGARASLAQHAAAAGGRVVVAADPAAAGRARARELFGDDVAVVADHRELLDAGLDGVFVLSPDDTHARIAVDLLDAGIAVYLEKPMATTLEDCDAILRAQARSGALLVPGHNMRHMPVVTTMKQLIDDGAIGDVQAVWCRHFVGHGGDYYFKDWHADASRSTGLLLQKGAHDIDVIHWLAGAHTDVVVGMGALQVYGGIDDRRDNSDRRLREWFSTSNWPPTAQRELHPVVDVEDTSMIQMHLTNGVLASYTQCHFTPDYWRNYTVIGTAGRLENFGDTSGAEIRVWNRRHDYDADGDTRVRVAEPDGGAAGHGGADASIVAEFCAAVRGEQTPRTTPLDARAAVAAGTCGTASIRGGSVPVPIPPPDLGPGAQLDDAPNRRHTDKKESA</sequence>
<dbReference type="SUPFAM" id="SSF55347">
    <property type="entry name" value="Glyceraldehyde-3-phosphate dehydrogenase-like, C-terminal domain"/>
    <property type="match status" value="1"/>
</dbReference>
<evidence type="ECO:0000256" key="1">
    <source>
        <dbReference type="ARBA" id="ARBA00023027"/>
    </source>
</evidence>
<dbReference type="eggNOG" id="COG0673">
    <property type="taxonomic scope" value="Bacteria"/>
</dbReference>
<dbReference type="PANTHER" id="PTHR43708:SF8">
    <property type="entry name" value="OXIDOREDUCTASE"/>
    <property type="match status" value="1"/>
</dbReference>
<proteinExistence type="predicted"/>
<dbReference type="Pfam" id="PF01408">
    <property type="entry name" value="GFO_IDH_MocA"/>
    <property type="match status" value="1"/>
</dbReference>
<feature type="domain" description="Gfo/Idh/MocA-like oxidoreductase N-terminal" evidence="3">
    <location>
        <begin position="10"/>
        <end position="126"/>
    </location>
</feature>
<reference evidence="5 6" key="1">
    <citation type="journal article" date="2009" name="Stand. Genomic Sci.">
        <title>Complete genome sequence of Beutenbergia cavernae type strain (HKI 0122).</title>
        <authorList>
            <person name="Land M."/>
            <person name="Pukall R."/>
            <person name="Abt B."/>
            <person name="Goker M."/>
            <person name="Rohde M."/>
            <person name="Glavina Del Rio T."/>
            <person name="Tice H."/>
            <person name="Copeland A."/>
            <person name="Cheng J.F."/>
            <person name="Lucas S."/>
            <person name="Chen F."/>
            <person name="Nolan M."/>
            <person name="Bruce D."/>
            <person name="Goodwin L."/>
            <person name="Pitluck S."/>
            <person name="Ivanova N."/>
            <person name="Mavromatis K."/>
            <person name="Ovchinnikova G."/>
            <person name="Pati A."/>
            <person name="Chen A."/>
            <person name="Palaniappan K."/>
            <person name="Hauser L."/>
            <person name="Chang Y.J."/>
            <person name="Jefferies C.C."/>
            <person name="Saunders E."/>
            <person name="Brettin T."/>
            <person name="Detter J.C."/>
            <person name="Han C."/>
            <person name="Chain P."/>
            <person name="Bristow J."/>
            <person name="Eisen J.A."/>
            <person name="Markowitz V."/>
            <person name="Hugenholtz P."/>
            <person name="Kyrpides N.C."/>
            <person name="Klenk H.P."/>
            <person name="Lapidus A."/>
        </authorList>
    </citation>
    <scope>NUCLEOTIDE SEQUENCE [LARGE SCALE GENOMIC DNA]</scope>
    <source>
        <strain evidence="6">ATCC BAA-8 / DSM 12333 / NBRC 16432</strain>
    </source>
</reference>
<dbReference type="STRING" id="471853.Bcav_1658"/>
<dbReference type="InterPro" id="IPR055170">
    <property type="entry name" value="GFO_IDH_MocA-like_dom"/>
</dbReference>
<dbReference type="OrthoDB" id="103047at2"/>
<evidence type="ECO:0000313" key="6">
    <source>
        <dbReference type="Proteomes" id="UP000007962"/>
    </source>
</evidence>
<evidence type="ECO:0000259" key="3">
    <source>
        <dbReference type="Pfam" id="PF01408"/>
    </source>
</evidence>
<evidence type="ECO:0000256" key="2">
    <source>
        <dbReference type="SAM" id="MobiDB-lite"/>
    </source>
</evidence>
<feature type="compositionally biased region" description="Basic and acidic residues" evidence="2">
    <location>
        <begin position="393"/>
        <end position="405"/>
    </location>
</feature>
<dbReference type="KEGG" id="bcv:Bcav_1658"/>